<dbReference type="Pfam" id="PF05977">
    <property type="entry name" value="MFS_3"/>
    <property type="match status" value="1"/>
</dbReference>
<accession>A0A6J6WWC9</accession>
<name>A0A6J6WWC9_9ZZZZ</name>
<protein>
    <submittedName>
        <fullName evidence="8">Unannotated protein</fullName>
    </submittedName>
</protein>
<dbReference type="GO" id="GO:0005886">
    <property type="term" value="C:plasma membrane"/>
    <property type="evidence" value="ECO:0007669"/>
    <property type="project" value="UniProtKB-SubCell"/>
</dbReference>
<feature type="transmembrane region" description="Helical" evidence="7">
    <location>
        <begin position="69"/>
        <end position="87"/>
    </location>
</feature>
<keyword evidence="6 7" id="KW-0472">Membrane</keyword>
<dbReference type="InterPro" id="IPR036259">
    <property type="entry name" value="MFS_trans_sf"/>
</dbReference>
<feature type="transmembrane region" description="Helical" evidence="7">
    <location>
        <begin position="185"/>
        <end position="205"/>
    </location>
</feature>
<organism evidence="8">
    <name type="scientific">freshwater metagenome</name>
    <dbReference type="NCBI Taxonomy" id="449393"/>
    <lineage>
        <taxon>unclassified sequences</taxon>
        <taxon>metagenomes</taxon>
        <taxon>ecological metagenomes</taxon>
    </lineage>
</organism>
<keyword evidence="5 7" id="KW-1133">Transmembrane helix</keyword>
<evidence type="ECO:0000256" key="1">
    <source>
        <dbReference type="ARBA" id="ARBA00004651"/>
    </source>
</evidence>
<feature type="transmembrane region" description="Helical" evidence="7">
    <location>
        <begin position="122"/>
        <end position="144"/>
    </location>
</feature>
<evidence type="ECO:0000313" key="8">
    <source>
        <dbReference type="EMBL" id="CAB4787975.1"/>
    </source>
</evidence>
<evidence type="ECO:0000256" key="3">
    <source>
        <dbReference type="ARBA" id="ARBA00022475"/>
    </source>
</evidence>
<keyword evidence="4 7" id="KW-0812">Transmembrane</keyword>
<keyword evidence="3" id="KW-1003">Cell membrane</keyword>
<feature type="transmembrane region" description="Helical" evidence="7">
    <location>
        <begin position="99"/>
        <end position="116"/>
    </location>
</feature>
<feature type="transmembrane region" description="Helical" evidence="7">
    <location>
        <begin position="36"/>
        <end position="57"/>
    </location>
</feature>
<evidence type="ECO:0000256" key="7">
    <source>
        <dbReference type="SAM" id="Phobius"/>
    </source>
</evidence>
<comment type="subcellular location">
    <subcellularLocation>
        <location evidence="1">Cell membrane</location>
        <topology evidence="1">Multi-pass membrane protein</topology>
    </subcellularLocation>
</comment>
<dbReference type="SUPFAM" id="SSF103473">
    <property type="entry name" value="MFS general substrate transporter"/>
    <property type="match status" value="1"/>
</dbReference>
<evidence type="ECO:0000256" key="4">
    <source>
        <dbReference type="ARBA" id="ARBA00022692"/>
    </source>
</evidence>
<evidence type="ECO:0000256" key="5">
    <source>
        <dbReference type="ARBA" id="ARBA00022989"/>
    </source>
</evidence>
<proteinExistence type="predicted"/>
<keyword evidence="2" id="KW-0813">Transport</keyword>
<dbReference type="PANTHER" id="PTHR23513:SF11">
    <property type="entry name" value="STAPHYLOFERRIN A TRANSPORTER"/>
    <property type="match status" value="1"/>
</dbReference>
<evidence type="ECO:0000256" key="6">
    <source>
        <dbReference type="ARBA" id="ARBA00023136"/>
    </source>
</evidence>
<dbReference type="InterPro" id="IPR010290">
    <property type="entry name" value="TM_effector"/>
</dbReference>
<dbReference type="PANTHER" id="PTHR23513">
    <property type="entry name" value="INTEGRAL MEMBRANE EFFLUX PROTEIN-RELATED"/>
    <property type="match status" value="1"/>
</dbReference>
<feature type="transmembrane region" description="Helical" evidence="7">
    <location>
        <begin position="156"/>
        <end position="179"/>
    </location>
</feature>
<dbReference type="Gene3D" id="1.20.1250.20">
    <property type="entry name" value="MFS general substrate transporter like domains"/>
    <property type="match status" value="1"/>
</dbReference>
<dbReference type="AlphaFoldDB" id="A0A6J6WWC9"/>
<dbReference type="EMBL" id="CAEZZQ010000162">
    <property type="protein sequence ID" value="CAB4787975.1"/>
    <property type="molecule type" value="Genomic_DNA"/>
</dbReference>
<evidence type="ECO:0000256" key="2">
    <source>
        <dbReference type="ARBA" id="ARBA00022448"/>
    </source>
</evidence>
<gene>
    <name evidence="8" type="ORF">UFOPK2894_01604</name>
</gene>
<sequence length="215" mass="22916">MMNVNEFYVRNTDSDSPMRIRDGFVYVRKHKDLREVTIVISFMAMFGLNFQITTALMAKEVFHRGAASFGLLGTCIAVGSLSGSILATHREKAPGSLRVMKGAFLFGLASMLAAVMPTYSTFALVLPLCGALAITTTIAANTTMQLGADPQMRGRVMGIYVLVLIGSAPIGSPLVGWLAEAVGTRFTIAFGGAVTCLAALIVMIISRRSDAPDSK</sequence>
<reference evidence="8" key="1">
    <citation type="submission" date="2020-05" db="EMBL/GenBank/DDBJ databases">
        <authorList>
            <person name="Chiriac C."/>
            <person name="Salcher M."/>
            <person name="Ghai R."/>
            <person name="Kavagutti S V."/>
        </authorList>
    </citation>
    <scope>NUCLEOTIDE SEQUENCE</scope>
</reference>